<comment type="caution">
    <text evidence="2">The sequence shown here is derived from an EMBL/GenBank/DDBJ whole genome shotgun (WGS) entry which is preliminary data.</text>
</comment>
<reference evidence="2 3" key="1">
    <citation type="journal article" date="2019" name="Int. J. Syst. Evol. Microbiol.">
        <title>The Global Catalogue of Microorganisms (GCM) 10K type strain sequencing project: providing services to taxonomists for standard genome sequencing and annotation.</title>
        <authorList>
            <consortium name="The Broad Institute Genomics Platform"/>
            <consortium name="The Broad Institute Genome Sequencing Center for Infectious Disease"/>
            <person name="Wu L."/>
            <person name="Ma J."/>
        </authorList>
    </citation>
    <scope>NUCLEOTIDE SEQUENCE [LARGE SCALE GENOMIC DNA]</scope>
    <source>
        <strain evidence="2 3">RDMS1</strain>
    </source>
</reference>
<proteinExistence type="predicted"/>
<dbReference type="AlphaFoldDB" id="A0ABD5YY81"/>
<accession>A0ABD5YY81</accession>
<dbReference type="EMBL" id="JBHTAX010000006">
    <property type="protein sequence ID" value="MFC7192977.1"/>
    <property type="molecule type" value="Genomic_DNA"/>
</dbReference>
<gene>
    <name evidence="2" type="ORF">ACFQL7_26445</name>
</gene>
<keyword evidence="3" id="KW-1185">Reference proteome</keyword>
<protein>
    <submittedName>
        <fullName evidence="2">BNR-4 repeat-containing protein</fullName>
    </submittedName>
</protein>
<evidence type="ECO:0000313" key="3">
    <source>
        <dbReference type="Proteomes" id="UP001596417"/>
    </source>
</evidence>
<evidence type="ECO:0000256" key="1">
    <source>
        <dbReference type="SAM" id="MobiDB-lite"/>
    </source>
</evidence>
<organism evidence="2 3">
    <name type="scientific">Halocatena marina</name>
    <dbReference type="NCBI Taxonomy" id="2934937"/>
    <lineage>
        <taxon>Archaea</taxon>
        <taxon>Methanobacteriati</taxon>
        <taxon>Methanobacteriota</taxon>
        <taxon>Stenosarchaea group</taxon>
        <taxon>Halobacteria</taxon>
        <taxon>Halobacteriales</taxon>
        <taxon>Natronomonadaceae</taxon>
        <taxon>Halocatena</taxon>
    </lineage>
</organism>
<name>A0ABD5YY81_9EURY</name>
<dbReference type="SUPFAM" id="SSF75005">
    <property type="entry name" value="Arabinanase/levansucrase/invertase"/>
    <property type="match status" value="1"/>
</dbReference>
<dbReference type="GeneID" id="76059282"/>
<sequence>MRPGTIMTRRCSAHKPRLDTTPLVKTDLPGPPTLTIDKGGTLYVFYGCHNTVIRYAQSSNPYETSEWDDMSGLTSVPVGAYPSPVTYDGDIYVLYRTGDTHKNSYPAHEHGTIIRSTDQRDTWTDLGPVIDTSGHPSSGNDACVFDFDEHNGKLHMSWVIARGDPHGLPRAHAFHAYFDPDDESVYGVDGTEFGSTITWDEMSDSVVQAFQGQNVNNTKHAFKDDTVYVSFTHHNPDTNLVEWRLATWDGSEWDVEQVGDAVTKALTNNGQVRINDTGNREVHPIAHGGEVDENEEVPVEPRGGNVEVYTRQDGNWTHRLVAPTTNFTTWGRLSLVRDGPDEFPALFCEKSSSFAIPNIRLFAKGAVGQNATALKASLQTGYTPPLDLTREKGDHEGAVQVHDGSGDDNAYGPAVRNGEA</sequence>
<feature type="region of interest" description="Disordered" evidence="1">
    <location>
        <begin position="398"/>
        <end position="420"/>
    </location>
</feature>
<dbReference type="Pfam" id="PF15892">
    <property type="entry name" value="BNR_4"/>
    <property type="match status" value="1"/>
</dbReference>
<dbReference type="RefSeq" id="WP_368411612.1">
    <property type="nucleotide sequence ID" value="NZ_CP109982.1"/>
</dbReference>
<dbReference type="Proteomes" id="UP001596417">
    <property type="component" value="Unassembled WGS sequence"/>
</dbReference>
<evidence type="ECO:0000313" key="2">
    <source>
        <dbReference type="EMBL" id="MFC7192977.1"/>
    </source>
</evidence>
<dbReference type="InterPro" id="IPR023296">
    <property type="entry name" value="Glyco_hydro_beta-prop_sf"/>
</dbReference>